<accession>E5S345</accession>
<evidence type="ECO:0000313" key="4">
    <source>
        <dbReference type="EMBL" id="KRY27960.1"/>
    </source>
</evidence>
<proteinExistence type="predicted"/>
<evidence type="ECO:0000313" key="6">
    <source>
        <dbReference type="Proteomes" id="UP000054776"/>
    </source>
</evidence>
<dbReference type="OrthoDB" id="5917261at2759"/>
<keyword evidence="6" id="KW-1185">Reference proteome</keyword>
<dbReference type="EMBL" id="JYDH01000226">
    <property type="protein sequence ID" value="KRY27960.1"/>
    <property type="molecule type" value="Genomic_DNA"/>
</dbReference>
<protein>
    <submittedName>
        <fullName evidence="5">Uncharacterized protein</fullName>
    </submittedName>
</protein>
<dbReference type="RefSeq" id="XP_003379596.1">
    <property type="nucleotide sequence ID" value="XM_003379548.1"/>
</dbReference>
<keyword evidence="1" id="KW-0175">Coiled coil</keyword>
<dbReference type="EMBL" id="JYDH01000226">
    <property type="protein sequence ID" value="KRY27968.1"/>
    <property type="molecule type" value="Genomic_DNA"/>
</dbReference>
<organism evidence="5 6">
    <name type="scientific">Trichinella spiralis</name>
    <name type="common">Trichina worm</name>
    <dbReference type="NCBI Taxonomy" id="6334"/>
    <lineage>
        <taxon>Eukaryota</taxon>
        <taxon>Metazoa</taxon>
        <taxon>Ecdysozoa</taxon>
        <taxon>Nematoda</taxon>
        <taxon>Enoplea</taxon>
        <taxon>Dorylaimia</taxon>
        <taxon>Trichinellida</taxon>
        <taxon>Trichinellidae</taxon>
        <taxon>Trichinella</taxon>
    </lineage>
</organism>
<feature type="coiled-coil region" evidence="1">
    <location>
        <begin position="242"/>
        <end position="297"/>
    </location>
</feature>
<keyword evidence="3" id="KW-0472">Membrane</keyword>
<dbReference type="KEGG" id="tsp:Tsp_03253"/>
<evidence type="ECO:0000256" key="3">
    <source>
        <dbReference type="SAM" id="Phobius"/>
    </source>
</evidence>
<dbReference type="Proteomes" id="UP000054776">
    <property type="component" value="Unassembled WGS sequence"/>
</dbReference>
<dbReference type="HOGENOM" id="CLU_341116_0_0_1"/>
<comment type="caution">
    <text evidence="5">The sequence shown here is derived from an EMBL/GenBank/DDBJ whole genome shotgun (WGS) entry which is preliminary data.</text>
</comment>
<dbReference type="STRING" id="6334.E5S345"/>
<dbReference type="InParanoid" id="E5S345"/>
<evidence type="ECO:0000313" key="5">
    <source>
        <dbReference type="EMBL" id="KRY27968.1"/>
    </source>
</evidence>
<gene>
    <name evidence="4" type="ORF">T01_3088</name>
    <name evidence="5" type="ORF">T01_3463</name>
</gene>
<feature type="coiled-coil region" evidence="1">
    <location>
        <begin position="688"/>
        <end position="722"/>
    </location>
</feature>
<name>E5S345_TRISP</name>
<sequence>MILSLSTATYIIASSETGICTAIHTNTHTHTQIQTTMKHTCEHLEQFSSFVGFFVPNMEPILIAIVSITVILTFIFLVYRYGAGEQALECFLFRKVNEDVTQINGLKKRDLKQSVKISKRKKGRKEKSRKRGKIYNIVEKRYRHLKRGKSRHDGVLKSSVDRDDSSVETEISEKLPSFEENKDKIAQKKQKRRTNFNNTDESDGTDAQQFECMQMIRQCKNLKFTEDEQNEIMDLLGHGGILKKLDETLADKQKLQSQLNEKVKLLKSERSTVGEMRKNLEATKSELKEMRTKQAQNEILLAQQSRDAKVRKFSFKQLKNEAALKKQLSRAMQLERELAAYAKEKEDLLHGVKRQKQRLDEQEKKIGQLLMDVRNREEQLLRNERSRRDAECRLNALQADFEKCLAMKRKLQSCIANSQIPILANVLRMEQETTNPSSLSDWTAVELSFQSLIQLAKQNSELMSLIEKQRNDYELTISGMKQQLDNCNAERMLELQSEKAAKQIMEDRIRDLQKILTATQNKLDDSEMMISTLLKQIIELEKEQTAIKQAAAISKLSTKEAQTVDMSVQTVQVTSNKNMVVNGSKFHHSDNANQAGIKNVNPINGLCENYVEEGKISNKLNGYNDVKCTPEMCSKQSVVVAADEFDVVLLRQIFDHLKAMEIKYKNCWEENTAESEHDQALSYWLNFLKMMEAHMDRCHKRIDELENDCKRMNLKNKDLREKNYALSDCVHISEKNLQQTVHLMKCNFDDKLKQNLELTKKCFSYFHPDVVFPQFPDFESFFDWAKANCKNSDKFAAASAGKEHPIYNKDLVKLLSETEDFLFNLEMRLKSK</sequence>
<reference evidence="5 6" key="1">
    <citation type="submission" date="2015-01" db="EMBL/GenBank/DDBJ databases">
        <title>Evolution of Trichinella species and genotypes.</title>
        <authorList>
            <person name="Korhonen P.K."/>
            <person name="Edoardo P."/>
            <person name="Giuseppe L.R."/>
            <person name="Gasser R.B."/>
        </authorList>
    </citation>
    <scope>NUCLEOTIDE SEQUENCE [LARGE SCALE GENOMIC DNA]</scope>
    <source>
        <strain evidence="5">ISS3</strain>
    </source>
</reference>
<feature type="transmembrane region" description="Helical" evidence="3">
    <location>
        <begin position="61"/>
        <end position="79"/>
    </location>
</feature>
<evidence type="ECO:0000256" key="1">
    <source>
        <dbReference type="SAM" id="Coils"/>
    </source>
</evidence>
<feature type="coiled-coil region" evidence="1">
    <location>
        <begin position="452"/>
        <end position="543"/>
    </location>
</feature>
<keyword evidence="3" id="KW-1133">Transmembrane helix</keyword>
<feature type="region of interest" description="Disordered" evidence="2">
    <location>
        <begin position="178"/>
        <end position="205"/>
    </location>
</feature>
<feature type="coiled-coil region" evidence="1">
    <location>
        <begin position="324"/>
        <end position="400"/>
    </location>
</feature>
<dbReference type="AlphaFoldDB" id="E5S345"/>
<evidence type="ECO:0000256" key="2">
    <source>
        <dbReference type="SAM" id="MobiDB-lite"/>
    </source>
</evidence>
<keyword evidence="3" id="KW-0812">Transmembrane</keyword>